<proteinExistence type="predicted"/>
<dbReference type="GO" id="GO:0016042">
    <property type="term" value="P:lipid catabolic process"/>
    <property type="evidence" value="ECO:0007669"/>
    <property type="project" value="UniProtKB-UniRule"/>
</dbReference>
<feature type="short sequence motif" description="GXSXG" evidence="4">
    <location>
        <begin position="43"/>
        <end position="47"/>
    </location>
</feature>
<accession>A0A839N0N1</accession>
<feature type="active site" description="Proton acceptor" evidence="4">
    <location>
        <position position="170"/>
    </location>
</feature>
<keyword evidence="3 4" id="KW-0443">Lipid metabolism</keyword>
<dbReference type="Proteomes" id="UP000559182">
    <property type="component" value="Unassembled WGS sequence"/>
</dbReference>
<dbReference type="InterPro" id="IPR016035">
    <property type="entry name" value="Acyl_Trfase/lysoPLipase"/>
</dbReference>
<keyword evidence="1 4" id="KW-0378">Hydrolase</keyword>
<dbReference type="AlphaFoldDB" id="A0A839N0N1"/>
<evidence type="ECO:0000313" key="7">
    <source>
        <dbReference type="Proteomes" id="UP000559182"/>
    </source>
</evidence>
<keyword evidence="7" id="KW-1185">Reference proteome</keyword>
<evidence type="ECO:0000256" key="1">
    <source>
        <dbReference type="ARBA" id="ARBA00022801"/>
    </source>
</evidence>
<gene>
    <name evidence="6" type="ORF">FHU39_001252</name>
</gene>
<dbReference type="PANTHER" id="PTHR14226:SF25">
    <property type="entry name" value="PHOSPHOESTERASE"/>
    <property type="match status" value="1"/>
</dbReference>
<keyword evidence="2 4" id="KW-0442">Lipid degradation</keyword>
<protein>
    <submittedName>
        <fullName evidence="6">Putative patatin/cPLA2 family phospholipase</fullName>
    </submittedName>
</protein>
<dbReference type="InterPro" id="IPR045943">
    <property type="entry name" value="DUF6363"/>
</dbReference>
<dbReference type="PANTHER" id="PTHR14226">
    <property type="entry name" value="NEUROPATHY TARGET ESTERASE/SWISS CHEESE D.MELANOGASTER"/>
    <property type="match status" value="1"/>
</dbReference>
<dbReference type="InterPro" id="IPR002641">
    <property type="entry name" value="PNPLA_dom"/>
</dbReference>
<dbReference type="EMBL" id="JACHVQ010000001">
    <property type="protein sequence ID" value="MBB2891268.1"/>
    <property type="molecule type" value="Genomic_DNA"/>
</dbReference>
<dbReference type="Pfam" id="PF19890">
    <property type="entry name" value="DUF6363"/>
    <property type="match status" value="1"/>
</dbReference>
<sequence>MSTEHVVADTALVFEGGAMRGSHSAGLVVALIEARIRMTWMVGISAGATNASNYFTRDAWRAHASFTTFAQEPNFGGWRTFVRGKGIFNSQFIYQESGLPDNVLPFDWQTYEDSSDQWRIGAFDAGTGETVYWGRDEMKTLPDLLARVQASASMPVLMPPVHLDGHVYVDGALGTSGGIALDAAQADGYDKFFVVLTQPRSYVKEPEGKDLFFKTYYRKYPAVAEALRTRAARYNRTREELFELEKAGRAYVFVPEIEPVGNGERRLPVLEASYRAGYEQAQRELPAIREFLGIS</sequence>
<feature type="domain" description="PNPLA" evidence="5">
    <location>
        <begin position="12"/>
        <end position="184"/>
    </location>
</feature>
<reference evidence="6 7" key="1">
    <citation type="submission" date="2020-08" db="EMBL/GenBank/DDBJ databases">
        <title>Sequencing the genomes of 1000 actinobacteria strains.</title>
        <authorList>
            <person name="Klenk H.-P."/>
        </authorList>
    </citation>
    <scope>NUCLEOTIDE SEQUENCE [LARGE SCALE GENOMIC DNA]</scope>
    <source>
        <strain evidence="6 7">DSM 105369</strain>
    </source>
</reference>
<dbReference type="Pfam" id="PF01734">
    <property type="entry name" value="Patatin"/>
    <property type="match status" value="1"/>
</dbReference>
<dbReference type="SUPFAM" id="SSF52151">
    <property type="entry name" value="FabD/lysophospholipase-like"/>
    <property type="match status" value="1"/>
</dbReference>
<dbReference type="RefSeq" id="WP_343065752.1">
    <property type="nucleotide sequence ID" value="NZ_JACHVQ010000001.1"/>
</dbReference>
<dbReference type="InterPro" id="IPR050301">
    <property type="entry name" value="NTE"/>
</dbReference>
<dbReference type="CDD" id="cd07208">
    <property type="entry name" value="Pat_hypo_Ecoli_yjju_like"/>
    <property type="match status" value="1"/>
</dbReference>
<dbReference type="InterPro" id="IPR037483">
    <property type="entry name" value="YjjU-like"/>
</dbReference>
<comment type="caution">
    <text evidence="6">The sequence shown here is derived from an EMBL/GenBank/DDBJ whole genome shotgun (WGS) entry which is preliminary data.</text>
</comment>
<dbReference type="PROSITE" id="PS51635">
    <property type="entry name" value="PNPLA"/>
    <property type="match status" value="1"/>
</dbReference>
<dbReference type="Gene3D" id="3.40.1090.10">
    <property type="entry name" value="Cytosolic phospholipase A2 catalytic domain"/>
    <property type="match status" value="2"/>
</dbReference>
<comment type="caution">
    <text evidence="4">Lacks conserved residue(s) required for the propagation of feature annotation.</text>
</comment>
<evidence type="ECO:0000256" key="4">
    <source>
        <dbReference type="PROSITE-ProRule" id="PRU01161"/>
    </source>
</evidence>
<evidence type="ECO:0000313" key="6">
    <source>
        <dbReference type="EMBL" id="MBB2891268.1"/>
    </source>
</evidence>
<name>A0A839N0N1_9MICO</name>
<evidence type="ECO:0000259" key="5">
    <source>
        <dbReference type="PROSITE" id="PS51635"/>
    </source>
</evidence>
<feature type="short sequence motif" description="DGA/G" evidence="4">
    <location>
        <begin position="170"/>
        <end position="172"/>
    </location>
</feature>
<dbReference type="GO" id="GO:0016787">
    <property type="term" value="F:hydrolase activity"/>
    <property type="evidence" value="ECO:0007669"/>
    <property type="project" value="UniProtKB-UniRule"/>
</dbReference>
<feature type="active site" description="Nucleophile" evidence="4">
    <location>
        <position position="45"/>
    </location>
</feature>
<evidence type="ECO:0000256" key="2">
    <source>
        <dbReference type="ARBA" id="ARBA00022963"/>
    </source>
</evidence>
<evidence type="ECO:0000256" key="3">
    <source>
        <dbReference type="ARBA" id="ARBA00023098"/>
    </source>
</evidence>
<organism evidence="6 7">
    <name type="scientific">Flexivirga oryzae</name>
    <dbReference type="NCBI Taxonomy" id="1794944"/>
    <lineage>
        <taxon>Bacteria</taxon>
        <taxon>Bacillati</taxon>
        <taxon>Actinomycetota</taxon>
        <taxon>Actinomycetes</taxon>
        <taxon>Micrococcales</taxon>
        <taxon>Dermacoccaceae</taxon>
        <taxon>Flexivirga</taxon>
    </lineage>
</organism>